<dbReference type="PANTHER" id="PTHR13691:SF5">
    <property type="entry name" value="LARGE RIBOSOMAL SUBUNIT PROTEIN UL2M"/>
    <property type="match status" value="1"/>
</dbReference>
<dbReference type="InterPro" id="IPR012340">
    <property type="entry name" value="NA-bd_OB-fold"/>
</dbReference>
<gene>
    <name evidence="9" type="primary">rpl2</name>
</gene>
<dbReference type="InterPro" id="IPR008991">
    <property type="entry name" value="Translation_prot_SH3-like_sf"/>
</dbReference>
<name>B5SQ49_9STRA</name>
<dbReference type="Pfam" id="PF03947">
    <property type="entry name" value="Ribosomal_L2_C"/>
    <property type="match status" value="1"/>
</dbReference>
<dbReference type="NCBIfam" id="TIGR01171">
    <property type="entry name" value="rplB_bact"/>
    <property type="match status" value="1"/>
</dbReference>
<accession>B5SQ49</accession>
<comment type="subcellular location">
    <subcellularLocation>
        <location evidence="1">Plastid</location>
        <location evidence="1">Chloroplast</location>
    </subcellularLocation>
</comment>
<dbReference type="RefSeq" id="YP_002221357.1">
    <property type="nucleotide sequence ID" value="NC_011212.1"/>
</dbReference>
<dbReference type="InterPro" id="IPR014726">
    <property type="entry name" value="Ribosomal_uL2_dom3"/>
</dbReference>
<evidence type="ECO:0000313" key="9">
    <source>
        <dbReference type="EMBL" id="ACH86040.1"/>
    </source>
</evidence>
<keyword evidence="5 9" id="KW-0689">Ribosomal protein</keyword>
<geneLocation type="mitochondrion" evidence="9"/>
<organism evidence="9">
    <name type="scientific">Blastocystis sp. DMP/02-328</name>
    <dbReference type="NCBI Taxonomy" id="463136"/>
    <lineage>
        <taxon>Eukaryota</taxon>
        <taxon>Sar</taxon>
        <taxon>Stramenopiles</taxon>
        <taxon>Bigyra</taxon>
        <taxon>Opalozoa</taxon>
        <taxon>Opalinata</taxon>
        <taxon>Blastocystidae</taxon>
        <taxon>Blastocystis</taxon>
    </lineage>
</organism>
<dbReference type="EMBL" id="EF494739">
    <property type="protein sequence ID" value="ACH86040.1"/>
    <property type="molecule type" value="Genomic_DNA"/>
</dbReference>
<keyword evidence="4" id="KW-0934">Plastid</keyword>
<dbReference type="InterPro" id="IPR022669">
    <property type="entry name" value="Ribosomal_uL2_C"/>
</dbReference>
<dbReference type="PIRSF" id="PIRSF002158">
    <property type="entry name" value="Ribosomal_L2"/>
    <property type="match status" value="1"/>
</dbReference>
<dbReference type="InterPro" id="IPR014722">
    <property type="entry name" value="Rib_uL2_dom2"/>
</dbReference>
<keyword evidence="9" id="KW-0496">Mitochondrion</keyword>
<reference evidence="9" key="2">
    <citation type="journal article" date="2016" name="Genome Biol. Evol.">
        <title>Blastocystis mitochondrial genomes appear to show multiple independent gains and losses of start and stop codons.</title>
        <authorList>
            <person name="Jacob A.S."/>
            <person name="Andersen L.O."/>
            <person name="Pavinski Bitar P."/>
            <person name="Richards V.P."/>
            <person name="Shah S."/>
            <person name="Stanhope M.J."/>
            <person name="Stensvold C.R."/>
            <person name="Clark C.G."/>
        </authorList>
    </citation>
    <scope>NUCLEOTIDE SEQUENCE</scope>
    <source>
        <strain evidence="9">DMP/02-328</strain>
    </source>
</reference>
<evidence type="ECO:0000259" key="8">
    <source>
        <dbReference type="SMART" id="SM01383"/>
    </source>
</evidence>
<dbReference type="SUPFAM" id="SSF50249">
    <property type="entry name" value="Nucleic acid-binding proteins"/>
    <property type="match status" value="1"/>
</dbReference>
<dbReference type="InterPro" id="IPR002171">
    <property type="entry name" value="Ribosomal_uL2"/>
</dbReference>
<dbReference type="Pfam" id="PF00181">
    <property type="entry name" value="Ribosomal_L2_N"/>
    <property type="match status" value="1"/>
</dbReference>
<dbReference type="Gene3D" id="2.30.30.30">
    <property type="match status" value="1"/>
</dbReference>
<dbReference type="GO" id="GO:0016740">
    <property type="term" value="F:transferase activity"/>
    <property type="evidence" value="ECO:0007669"/>
    <property type="project" value="InterPro"/>
</dbReference>
<evidence type="ECO:0000256" key="1">
    <source>
        <dbReference type="ARBA" id="ARBA00004229"/>
    </source>
</evidence>
<dbReference type="PROSITE" id="PS00467">
    <property type="entry name" value="RIBOSOMAL_L2"/>
    <property type="match status" value="1"/>
</dbReference>
<dbReference type="FunFam" id="4.10.950.10:FF:000001">
    <property type="entry name" value="50S ribosomal protein L2"/>
    <property type="match status" value="1"/>
</dbReference>
<feature type="domain" description="Large ribosomal subunit protein uL2 RNA-binding" evidence="8">
    <location>
        <begin position="19"/>
        <end position="94"/>
    </location>
</feature>
<dbReference type="InterPro" id="IPR005880">
    <property type="entry name" value="Ribosomal_uL2_bac/org-type"/>
</dbReference>
<dbReference type="SUPFAM" id="SSF50104">
    <property type="entry name" value="Translation proteins SH3-like domain"/>
    <property type="match status" value="1"/>
</dbReference>
<protein>
    <submittedName>
        <fullName evidence="9">Ribosomal protein L2</fullName>
    </submittedName>
</protein>
<dbReference type="GO" id="GO:0009507">
    <property type="term" value="C:chloroplast"/>
    <property type="evidence" value="ECO:0007669"/>
    <property type="project" value="UniProtKB-SubCell"/>
</dbReference>
<evidence type="ECO:0000259" key="7">
    <source>
        <dbReference type="SMART" id="SM01382"/>
    </source>
</evidence>
<dbReference type="Gene3D" id="2.40.50.140">
    <property type="entry name" value="Nucleic acid-binding proteins"/>
    <property type="match status" value="1"/>
</dbReference>
<dbReference type="InterPro" id="IPR022671">
    <property type="entry name" value="Ribosomal_uL2_CS"/>
</dbReference>
<proteinExistence type="inferred from homology"/>
<dbReference type="GO" id="GO:0032543">
    <property type="term" value="P:mitochondrial translation"/>
    <property type="evidence" value="ECO:0007669"/>
    <property type="project" value="TreeGrafter"/>
</dbReference>
<evidence type="ECO:0000256" key="5">
    <source>
        <dbReference type="ARBA" id="ARBA00022980"/>
    </source>
</evidence>
<evidence type="ECO:0000256" key="2">
    <source>
        <dbReference type="ARBA" id="ARBA00005636"/>
    </source>
</evidence>
<comment type="similarity">
    <text evidence="2">Belongs to the universal ribosomal protein uL2 family.</text>
</comment>
<dbReference type="GO" id="GO:0005762">
    <property type="term" value="C:mitochondrial large ribosomal subunit"/>
    <property type="evidence" value="ECO:0007669"/>
    <property type="project" value="TreeGrafter"/>
</dbReference>
<keyword evidence="6" id="KW-0687">Ribonucleoprotein</keyword>
<dbReference type="GO" id="GO:0003723">
    <property type="term" value="F:RNA binding"/>
    <property type="evidence" value="ECO:0007669"/>
    <property type="project" value="InterPro"/>
</dbReference>
<evidence type="ECO:0000256" key="6">
    <source>
        <dbReference type="ARBA" id="ARBA00023274"/>
    </source>
</evidence>
<evidence type="ECO:0000256" key="4">
    <source>
        <dbReference type="ARBA" id="ARBA00022640"/>
    </source>
</evidence>
<evidence type="ECO:0000256" key="3">
    <source>
        <dbReference type="ARBA" id="ARBA00022528"/>
    </source>
</evidence>
<dbReference type="GeneID" id="6879792"/>
<dbReference type="GO" id="GO:0003735">
    <property type="term" value="F:structural constituent of ribosome"/>
    <property type="evidence" value="ECO:0007669"/>
    <property type="project" value="InterPro"/>
</dbReference>
<reference evidence="9" key="1">
    <citation type="journal article" date="2008" name="Curr. Biol.">
        <title>Organelles in Blastocystis that blur the distinction between mitochondria and hydrogenosomes.</title>
        <authorList>
            <person name="Stechmann A."/>
            <person name="Hamblin K."/>
            <person name="Perez-Brocal V."/>
            <person name="Gaston D."/>
            <person name="Richmond G.S."/>
            <person name="van der Giezen M."/>
            <person name="Clark C.G."/>
            <person name="Roger A.J."/>
        </authorList>
    </citation>
    <scope>NUCLEOTIDE SEQUENCE</scope>
    <source>
        <strain evidence="9">DMP/02-328</strain>
    </source>
</reference>
<dbReference type="PANTHER" id="PTHR13691">
    <property type="entry name" value="RIBOSOMAL PROTEIN L2"/>
    <property type="match status" value="1"/>
</dbReference>
<feature type="domain" description="Large ribosomal subunit protein uL2 C-terminal" evidence="7">
    <location>
        <begin position="106"/>
        <end position="237"/>
    </location>
</feature>
<keyword evidence="3" id="KW-0150">Chloroplast</keyword>
<sequence>MLQNQNLKKIKIGLNKKSGHNSQGKITVYHHGGGNKICYRNIDFYYQHKFGKIVSIQYDPNRSSYIALAYNLETKQYFYRLATQTSKIGDIIRTYNRDDLLKIHEIKVGFSMPLYNIPLNVPIHSIELYPGHGASLVRSAGNFAYILKKDTFITGFAYVKLNNKRIKKIPLLCLATIGRLSNMYHDLNNYTKAGTIRNLNFRPTVRGVAMNPIDHPHGGGEGKTSGGRISVTPWGFITKGRKTVKIKQHE</sequence>
<dbReference type="AlphaFoldDB" id="B5SQ49"/>
<dbReference type="Gene3D" id="4.10.950.10">
    <property type="entry name" value="Ribosomal protein L2, domain 3"/>
    <property type="match status" value="1"/>
</dbReference>
<dbReference type="SMART" id="SM01382">
    <property type="entry name" value="Ribosomal_L2_C"/>
    <property type="match status" value="1"/>
</dbReference>
<dbReference type="SMART" id="SM01383">
    <property type="entry name" value="Ribosomal_L2"/>
    <property type="match status" value="1"/>
</dbReference>
<dbReference type="InterPro" id="IPR022666">
    <property type="entry name" value="Ribosomal_uL2_RNA-bd_dom"/>
</dbReference>